<accession>A0A074M5S2</accession>
<dbReference type="eggNOG" id="ENOG5030YPD">
    <property type="taxonomic scope" value="Bacteria"/>
</dbReference>
<comment type="caution">
    <text evidence="3">The sequence shown here is derived from an EMBL/GenBank/DDBJ whole genome shotgun (WGS) entry which is preliminary data.</text>
</comment>
<evidence type="ECO:0000256" key="1">
    <source>
        <dbReference type="SAM" id="MobiDB-lite"/>
    </source>
</evidence>
<organism evidence="3 4">
    <name type="scientific">Erythrobacter longus</name>
    <dbReference type="NCBI Taxonomy" id="1044"/>
    <lineage>
        <taxon>Bacteria</taxon>
        <taxon>Pseudomonadati</taxon>
        <taxon>Pseudomonadota</taxon>
        <taxon>Alphaproteobacteria</taxon>
        <taxon>Sphingomonadales</taxon>
        <taxon>Erythrobacteraceae</taxon>
        <taxon>Erythrobacter/Porphyrobacter group</taxon>
        <taxon>Erythrobacter</taxon>
    </lineage>
</organism>
<feature type="region of interest" description="Disordered" evidence="1">
    <location>
        <begin position="260"/>
        <end position="290"/>
    </location>
</feature>
<feature type="signal peptide" evidence="2">
    <location>
        <begin position="1"/>
        <end position="26"/>
    </location>
</feature>
<keyword evidence="4" id="KW-1185">Reference proteome</keyword>
<dbReference type="Proteomes" id="UP000027647">
    <property type="component" value="Unassembled WGS sequence"/>
</dbReference>
<name>A0A074M5S2_ERYLO</name>
<dbReference type="OrthoDB" id="7199813at2"/>
<gene>
    <name evidence="3" type="ORF">EH31_17010</name>
</gene>
<evidence type="ECO:0000256" key="2">
    <source>
        <dbReference type="SAM" id="SignalP"/>
    </source>
</evidence>
<sequence>MTIFGSARRCCFAALALIGAAGSVQAQTGSIDGEEPDMFDDFYTFVCPDGGYESGCEREDITLSVSLDDFDPATMAQSCAYRTSAECRVTASGEIFAASRSSTMHWQLLALQPADGPLVQMIVLVEMDGAVPVLLLSHQSEGYIDPPVLARDDTQSGILVHVPARNRGLGSADLVLFSRTNGWNWTSADGLIAQMDKLLPAGFSVSPPVSFDFREGSAFALVRRESDPGCCATGGIAFVDFEQSDFDLSVSRVTFNETLPVGDASQPTLDPYSKTETTEHGSANDEGTHR</sequence>
<proteinExistence type="predicted"/>
<evidence type="ECO:0000313" key="3">
    <source>
        <dbReference type="EMBL" id="KEO88654.1"/>
    </source>
</evidence>
<dbReference type="AlphaFoldDB" id="A0A074M5S2"/>
<feature type="compositionally biased region" description="Basic and acidic residues" evidence="1">
    <location>
        <begin position="276"/>
        <end position="290"/>
    </location>
</feature>
<dbReference type="STRING" id="1044.EH31_17010"/>
<keyword evidence="2" id="KW-0732">Signal</keyword>
<protein>
    <submittedName>
        <fullName evidence="3">Uncharacterized protein</fullName>
    </submittedName>
</protein>
<dbReference type="EMBL" id="JMIW01000009">
    <property type="protein sequence ID" value="KEO88654.1"/>
    <property type="molecule type" value="Genomic_DNA"/>
</dbReference>
<feature type="chain" id="PRO_5001698496" evidence="2">
    <location>
        <begin position="27"/>
        <end position="290"/>
    </location>
</feature>
<reference evidence="3 4" key="1">
    <citation type="submission" date="2014-04" db="EMBL/GenBank/DDBJ databases">
        <title>A comprehensive comparison of genomes of Erythrobacter spp. strains.</title>
        <authorList>
            <person name="Zheng Q."/>
        </authorList>
    </citation>
    <scope>NUCLEOTIDE SEQUENCE [LARGE SCALE GENOMIC DNA]</scope>
    <source>
        <strain evidence="3 4">DSM 6997</strain>
    </source>
</reference>
<evidence type="ECO:0000313" key="4">
    <source>
        <dbReference type="Proteomes" id="UP000027647"/>
    </source>
</evidence>